<evidence type="ECO:0000256" key="4">
    <source>
        <dbReference type="ARBA" id="ARBA00023136"/>
    </source>
</evidence>
<dbReference type="RefSeq" id="XP_030219783.1">
    <property type="nucleotide sequence ID" value="XM_030363923.1"/>
</dbReference>
<dbReference type="Ensembl" id="ENSGMOT00000051426.1">
    <property type="protein sequence ID" value="ENSGMOP00000056940.1"/>
    <property type="gene ID" value="ENSGMOG00000028697.1"/>
</dbReference>
<protein>
    <submittedName>
        <fullName evidence="7">Osteoclast stimulatory transmembrane protein</fullName>
    </submittedName>
</protein>
<organism evidence="7 8">
    <name type="scientific">Gadus morhua</name>
    <name type="common">Atlantic cod</name>
    <dbReference type="NCBI Taxonomy" id="8049"/>
    <lineage>
        <taxon>Eukaryota</taxon>
        <taxon>Metazoa</taxon>
        <taxon>Chordata</taxon>
        <taxon>Craniata</taxon>
        <taxon>Vertebrata</taxon>
        <taxon>Euteleostomi</taxon>
        <taxon>Actinopterygii</taxon>
        <taxon>Neopterygii</taxon>
        <taxon>Teleostei</taxon>
        <taxon>Neoteleostei</taxon>
        <taxon>Acanthomorphata</taxon>
        <taxon>Zeiogadaria</taxon>
        <taxon>Gadariae</taxon>
        <taxon>Gadiformes</taxon>
        <taxon>Gadoidei</taxon>
        <taxon>Gadidae</taxon>
        <taxon>Gadus</taxon>
    </lineage>
</organism>
<dbReference type="InterPro" id="IPR012858">
    <property type="entry name" value="DC_STAMP-like"/>
</dbReference>
<name>A0A8C5CDT6_GADMO</name>
<evidence type="ECO:0000313" key="7">
    <source>
        <dbReference type="Ensembl" id="ENSGMOP00000056940.1"/>
    </source>
</evidence>
<feature type="transmembrane region" description="Helical" evidence="5">
    <location>
        <begin position="39"/>
        <end position="61"/>
    </location>
</feature>
<dbReference type="Pfam" id="PF07782">
    <property type="entry name" value="DC_STAMP"/>
    <property type="match status" value="1"/>
</dbReference>
<reference evidence="7" key="3">
    <citation type="submission" date="2025-09" db="UniProtKB">
        <authorList>
            <consortium name="Ensembl"/>
        </authorList>
    </citation>
    <scope>IDENTIFICATION</scope>
</reference>
<reference evidence="7" key="2">
    <citation type="submission" date="2025-08" db="UniProtKB">
        <authorList>
            <consortium name="Ensembl"/>
        </authorList>
    </citation>
    <scope>IDENTIFICATION</scope>
</reference>
<dbReference type="OrthoDB" id="9947082at2759"/>
<dbReference type="PANTHER" id="PTHR21041:SF3">
    <property type="entry name" value="OSTEOCLAST STIMULATORY TRANSMEMBRANE PROTEIN"/>
    <property type="match status" value="1"/>
</dbReference>
<dbReference type="GO" id="GO:0016020">
    <property type="term" value="C:membrane"/>
    <property type="evidence" value="ECO:0007669"/>
    <property type="project" value="UniProtKB-SubCell"/>
</dbReference>
<dbReference type="GeneTree" id="ENSGT00940000153269"/>
<dbReference type="PANTHER" id="PTHR21041">
    <property type="entry name" value="DENDRITIC CELL-SPECIFIC TRANSMEMBRANE PROTEIN"/>
    <property type="match status" value="1"/>
</dbReference>
<feature type="transmembrane region" description="Helical" evidence="5">
    <location>
        <begin position="118"/>
        <end position="140"/>
    </location>
</feature>
<keyword evidence="2 5" id="KW-0812">Transmembrane</keyword>
<gene>
    <name evidence="7" type="primary">ocstamp</name>
</gene>
<proteinExistence type="predicted"/>
<evidence type="ECO:0000259" key="6">
    <source>
        <dbReference type="Pfam" id="PF07782"/>
    </source>
</evidence>
<dbReference type="AlphaFoldDB" id="A0A8C5CDT6"/>
<feature type="transmembrane region" description="Helical" evidence="5">
    <location>
        <begin position="81"/>
        <end position="106"/>
    </location>
</feature>
<accession>A0A8C5CDT6</accession>
<evidence type="ECO:0000256" key="5">
    <source>
        <dbReference type="SAM" id="Phobius"/>
    </source>
</evidence>
<keyword evidence="3 5" id="KW-1133">Transmembrane helix</keyword>
<dbReference type="OMA" id="ARCVFSM"/>
<dbReference type="Proteomes" id="UP000694546">
    <property type="component" value="Chromosome 1"/>
</dbReference>
<evidence type="ECO:0000256" key="3">
    <source>
        <dbReference type="ARBA" id="ARBA00022989"/>
    </source>
</evidence>
<evidence type="ECO:0000313" key="8">
    <source>
        <dbReference type="Proteomes" id="UP000694546"/>
    </source>
</evidence>
<reference evidence="7" key="1">
    <citation type="submission" date="2019-07" db="EMBL/GenBank/DDBJ databases">
        <authorList>
            <consortium name="Wellcome Sanger Institute Data Sharing"/>
        </authorList>
    </citation>
    <scope>NUCLEOTIDE SEQUENCE [LARGE SCALE GENOMIC DNA]</scope>
</reference>
<comment type="subcellular location">
    <subcellularLocation>
        <location evidence="1">Membrane</location>
        <topology evidence="1">Multi-pass membrane protein</topology>
    </subcellularLocation>
</comment>
<feature type="domain" description="Dendritic cell-specific transmembrane protein-like" evidence="6">
    <location>
        <begin position="284"/>
        <end position="434"/>
    </location>
</feature>
<feature type="transmembrane region" description="Helical" evidence="5">
    <location>
        <begin position="392"/>
        <end position="411"/>
    </location>
</feature>
<keyword evidence="4 5" id="KW-0472">Membrane</keyword>
<evidence type="ECO:0000256" key="2">
    <source>
        <dbReference type="ARBA" id="ARBA00022692"/>
    </source>
</evidence>
<dbReference type="GeneID" id="115548962"/>
<feature type="transmembrane region" description="Helical" evidence="5">
    <location>
        <begin position="221"/>
        <end position="240"/>
    </location>
</feature>
<evidence type="ECO:0000256" key="1">
    <source>
        <dbReference type="ARBA" id="ARBA00004141"/>
    </source>
</evidence>
<sequence length="458" mass="52262">MTSFSESFRFALLFSEKLKSVLSHLWRVYSAPSVVGKDVLTLVSLCSGIAIATAGLLYYWLSVSLRYDPQASVPIACTYSAVIFLLLVLCHPLRCVATMAMLSLFTKQGRKLVISTSFVILIFNVVPNITINIGAAVHILKCTSEGFAQSLLNSSGILNSTKHDLVKETFKAIKNNVKLKDTFFKLDNFMHIDMSEVKSRLTNTSVQIESDFLHARYLVKVYKLLFNRALAALFIFLFILQSARYLKLYLTSLHFENEYLEKQTIQHSPESSVGEKCTSKKKRRSGEWRHGLMSMAVVTLYFTAMTFAVVLDHVVFHIVDLSVPWILDLPSTPASIQVNFTTWSFVPAQCLWHLWCKKNMLTHFQRNYSWAFTINPSLCHVRPSAPDVGVRVLLASLWLLSYFFVLLEVLARRMRRRVAASFFQKQEERRAAFLLEKVREMRKKKTQEIFSVSAASCV</sequence>
<feature type="transmembrane region" description="Helical" evidence="5">
    <location>
        <begin position="291"/>
        <end position="311"/>
    </location>
</feature>
<keyword evidence="8" id="KW-1185">Reference proteome</keyword>
<dbReference type="InterPro" id="IPR051856">
    <property type="entry name" value="CSR-E3_Ligase_Protein"/>
</dbReference>